<keyword evidence="2" id="KW-0238">DNA-binding</keyword>
<dbReference type="PROSITE" id="PS51294">
    <property type="entry name" value="HTH_MYB"/>
    <property type="match status" value="1"/>
</dbReference>
<feature type="domain" description="Myb-like" evidence="6">
    <location>
        <begin position="90"/>
        <end position="141"/>
    </location>
</feature>
<dbReference type="PROSITE" id="PS51293">
    <property type="entry name" value="SANT"/>
    <property type="match status" value="1"/>
</dbReference>
<dbReference type="Gene3D" id="1.10.10.60">
    <property type="entry name" value="Homeodomain-like"/>
    <property type="match status" value="3"/>
</dbReference>
<organism evidence="9">
    <name type="scientific">Cladonia uncialis subsp. uncialis</name>
    <dbReference type="NCBI Taxonomy" id="180999"/>
    <lineage>
        <taxon>Eukaryota</taxon>
        <taxon>Fungi</taxon>
        <taxon>Dikarya</taxon>
        <taxon>Ascomycota</taxon>
        <taxon>Pezizomycotina</taxon>
        <taxon>Lecanoromycetes</taxon>
        <taxon>OSLEUM clade</taxon>
        <taxon>Lecanoromycetidae</taxon>
        <taxon>Lecanorales</taxon>
        <taxon>Lecanorineae</taxon>
        <taxon>Cladoniaceae</taxon>
        <taxon>Cladonia</taxon>
    </lineage>
</organism>
<feature type="domain" description="Myb-like" evidence="6">
    <location>
        <begin position="196"/>
        <end position="235"/>
    </location>
</feature>
<dbReference type="PANTHER" id="PTHR46621:SF1">
    <property type="entry name" value="SNRNA-ACTIVATING PROTEIN COMPLEX SUBUNIT 4"/>
    <property type="match status" value="1"/>
</dbReference>
<reference evidence="9" key="1">
    <citation type="submission" date="2016-05" db="EMBL/GenBank/DDBJ databases">
        <title>Lichen genome sequencing reveals its rich biosynthetic potential.</title>
        <authorList>
            <person name="Bertrand R.L."/>
            <person name="Abdel-Hameed M."/>
            <person name="Sorensen J.L."/>
        </authorList>
    </citation>
    <scope>NUCLEOTIDE SEQUENCE</scope>
</reference>
<dbReference type="InterPro" id="IPR017884">
    <property type="entry name" value="SANT_dom"/>
</dbReference>
<dbReference type="PROSITE" id="PS50090">
    <property type="entry name" value="MYB_LIKE"/>
    <property type="match status" value="3"/>
</dbReference>
<protein>
    <submittedName>
        <fullName evidence="10">Putative Myb-like transcription factor</fullName>
    </submittedName>
</protein>
<dbReference type="GO" id="GO:0001006">
    <property type="term" value="F:RNA polymerase III type 3 promoter sequence-specific DNA binding"/>
    <property type="evidence" value="ECO:0007669"/>
    <property type="project" value="TreeGrafter"/>
</dbReference>
<dbReference type="InterPro" id="IPR009057">
    <property type="entry name" value="Homeodomain-like_sf"/>
</dbReference>
<dbReference type="EMBL" id="KX264277">
    <property type="protein sequence ID" value="ANM86584.1"/>
    <property type="molecule type" value="Genomic_DNA"/>
</dbReference>
<dbReference type="InterPro" id="IPR017930">
    <property type="entry name" value="Myb_dom"/>
</dbReference>
<evidence type="ECO:0000256" key="1">
    <source>
        <dbReference type="ARBA" id="ARBA00023015"/>
    </source>
</evidence>
<feature type="domain" description="Myb-like" evidence="6">
    <location>
        <begin position="145"/>
        <end position="195"/>
    </location>
</feature>
<dbReference type="Pfam" id="PF13921">
    <property type="entry name" value="Myb_DNA-bind_6"/>
    <property type="match status" value="1"/>
</dbReference>
<evidence type="ECO:0000256" key="5">
    <source>
        <dbReference type="SAM" id="MobiDB-lite"/>
    </source>
</evidence>
<feature type="domain" description="HTH myb-type" evidence="8">
    <location>
        <begin position="145"/>
        <end position="199"/>
    </location>
</feature>
<keyword evidence="4" id="KW-0539">Nucleus</keyword>
<evidence type="ECO:0000256" key="3">
    <source>
        <dbReference type="ARBA" id="ARBA00023163"/>
    </source>
</evidence>
<dbReference type="GO" id="GO:0042795">
    <property type="term" value="P:snRNA transcription by RNA polymerase II"/>
    <property type="evidence" value="ECO:0007669"/>
    <property type="project" value="TreeGrafter"/>
</dbReference>
<dbReference type="PANTHER" id="PTHR46621">
    <property type="entry name" value="SNRNA-ACTIVATING PROTEIN COMPLEX SUBUNIT 4"/>
    <property type="match status" value="1"/>
</dbReference>
<name>A0A1Z1CBL0_CLAUC</name>
<evidence type="ECO:0000313" key="9">
    <source>
        <dbReference type="EMBL" id="ANM86584.1"/>
    </source>
</evidence>
<evidence type="ECO:0000313" key="10">
    <source>
        <dbReference type="EMBL" id="AUW30695.1"/>
    </source>
</evidence>
<dbReference type="InterPro" id="IPR001005">
    <property type="entry name" value="SANT/Myb"/>
</dbReference>
<dbReference type="AlphaFoldDB" id="A0A1Z1CBL0"/>
<feature type="compositionally biased region" description="Basic and acidic residues" evidence="5">
    <location>
        <begin position="263"/>
        <end position="274"/>
    </location>
</feature>
<keyword evidence="3" id="KW-0804">Transcription</keyword>
<accession>A0A1Z1CBL0</accession>
<dbReference type="GO" id="GO:0000978">
    <property type="term" value="F:RNA polymerase II cis-regulatory region sequence-specific DNA binding"/>
    <property type="evidence" value="ECO:0007669"/>
    <property type="project" value="TreeGrafter"/>
</dbReference>
<reference evidence="10" key="2">
    <citation type="submission" date="2017-12" db="EMBL/GenBank/DDBJ databases">
        <title>Genome Sequencing Reveals a Rich Biosynthetic Potential.</title>
        <authorList>
            <person name="Bertrand R.L."/>
            <person name="Abdel-Hameed M.E."/>
            <person name="Sorensen J.L."/>
        </authorList>
    </citation>
    <scope>NUCLEOTIDE SEQUENCE</scope>
</reference>
<evidence type="ECO:0000259" key="8">
    <source>
        <dbReference type="PROSITE" id="PS51294"/>
    </source>
</evidence>
<proteinExistence type="predicted"/>
<evidence type="ECO:0000256" key="2">
    <source>
        <dbReference type="ARBA" id="ARBA00023125"/>
    </source>
</evidence>
<keyword evidence="1" id="KW-0805">Transcription regulation</keyword>
<sequence>MSALHACTSWLQGGVISAKAAELSLDEQANDGLYFNGTGTLSSTATTAVWLNTPSLLHPCGLASIWFALAYSSRAFPRLLSDNSFGMSVQTNKTPRKWTPAENRTLREKVEQYKNVGIPVGWPDIAAAFQGRSNDDCRKRWGKIDDKWRKGAWGSQEDELLRQGVDEFGYRWTDISKMIGTRSPDQCAKHWRNSLTPDNSRGEWTAEEDATLAEAVQCHGNDWKLIYERYFPERSRFVSLSRPKRKKLSRNSSFSAITHRKPSKDIHTLSKPRFDPISSGHGSGAEQQHQDTPSHRLRKSSINEMDATASWMAQDFQTESLKAMASQAFALPLGHHEDMFPELNIHEETDNNIMLDNSGASYSSLYAFPDSVMSSNMYDVLWSSTGHSPALSESPSRMQDDPLSAYGTKTWSTPRSDIVEAAWPSPPCDDTSTMTPDTTGKTVLTLENLDPDTRAEIVDLLCKRKIVTRIEML</sequence>
<dbReference type="EMBL" id="MG777469">
    <property type="protein sequence ID" value="AUW30695.1"/>
    <property type="molecule type" value="Genomic_DNA"/>
</dbReference>
<dbReference type="SMART" id="SM00717">
    <property type="entry name" value="SANT"/>
    <property type="match status" value="3"/>
</dbReference>
<feature type="domain" description="SANT" evidence="7">
    <location>
        <begin position="150"/>
        <end position="199"/>
    </location>
</feature>
<dbReference type="GO" id="GO:0019185">
    <property type="term" value="C:snRNA-activating protein complex"/>
    <property type="evidence" value="ECO:0007669"/>
    <property type="project" value="TreeGrafter"/>
</dbReference>
<evidence type="ECO:0000259" key="7">
    <source>
        <dbReference type="PROSITE" id="PS51293"/>
    </source>
</evidence>
<dbReference type="CDD" id="cd00167">
    <property type="entry name" value="SANT"/>
    <property type="match status" value="2"/>
</dbReference>
<dbReference type="SUPFAM" id="SSF46689">
    <property type="entry name" value="Homeodomain-like"/>
    <property type="match status" value="2"/>
</dbReference>
<evidence type="ECO:0000256" key="4">
    <source>
        <dbReference type="ARBA" id="ARBA00023242"/>
    </source>
</evidence>
<feature type="region of interest" description="Disordered" evidence="5">
    <location>
        <begin position="249"/>
        <end position="297"/>
    </location>
</feature>
<evidence type="ECO:0000259" key="6">
    <source>
        <dbReference type="PROSITE" id="PS50090"/>
    </source>
</evidence>
<feature type="region of interest" description="Disordered" evidence="5">
    <location>
        <begin position="389"/>
        <end position="409"/>
    </location>
</feature>
<dbReference type="Pfam" id="PF00249">
    <property type="entry name" value="Myb_DNA-binding"/>
    <property type="match status" value="1"/>
</dbReference>
<dbReference type="GO" id="GO:0042796">
    <property type="term" value="P:snRNA transcription by RNA polymerase III"/>
    <property type="evidence" value="ECO:0007669"/>
    <property type="project" value="TreeGrafter"/>
</dbReference>
<dbReference type="InterPro" id="IPR051575">
    <property type="entry name" value="Myb-like_DNA-bd"/>
</dbReference>